<evidence type="ECO:0000313" key="2">
    <source>
        <dbReference type="Proteomes" id="UP000007755"/>
    </source>
</evidence>
<reference evidence="1" key="1">
    <citation type="submission" date="2011-02" db="EMBL/GenBank/DDBJ databases">
        <title>The genome of the leaf-cutting ant Acromyrmex echinatior suggests key adaptations to social evolution and fungus farming.</title>
        <authorList>
            <person name="Nygaard S."/>
            <person name="Zhang G."/>
        </authorList>
    </citation>
    <scope>NUCLEOTIDE SEQUENCE</scope>
</reference>
<gene>
    <name evidence="1" type="ORF">G5I_08718</name>
</gene>
<dbReference type="GO" id="GO:0071209">
    <property type="term" value="F:U7 snRNA binding"/>
    <property type="evidence" value="ECO:0007669"/>
    <property type="project" value="InterPro"/>
</dbReference>
<dbReference type="PANTHER" id="PTHR21415">
    <property type="entry name" value="U7 SNRNA-ASSOCIATED SM-LIKE PROTEIN LSM11"/>
    <property type="match status" value="1"/>
</dbReference>
<name>F4WSA2_ACREC</name>
<dbReference type="GO" id="GO:0005683">
    <property type="term" value="C:U7 snRNP"/>
    <property type="evidence" value="ECO:0007669"/>
    <property type="project" value="TreeGrafter"/>
</dbReference>
<dbReference type="Proteomes" id="UP000007755">
    <property type="component" value="Unassembled WGS sequence"/>
</dbReference>
<dbReference type="OrthoDB" id="10002367at2759"/>
<keyword evidence="2" id="KW-1185">Reference proteome</keyword>
<dbReference type="GO" id="GO:0006398">
    <property type="term" value="P:mRNA 3'-end processing by stem-loop binding and cleavage"/>
    <property type="evidence" value="ECO:0007669"/>
    <property type="project" value="TreeGrafter"/>
</dbReference>
<dbReference type="AlphaFoldDB" id="F4WSA2"/>
<organism evidence="2">
    <name type="scientific">Acromyrmex echinatior</name>
    <name type="common">Panamanian leafcutter ant</name>
    <name type="synonym">Acromyrmex octospinosus echinatior</name>
    <dbReference type="NCBI Taxonomy" id="103372"/>
    <lineage>
        <taxon>Eukaryota</taxon>
        <taxon>Metazoa</taxon>
        <taxon>Ecdysozoa</taxon>
        <taxon>Arthropoda</taxon>
        <taxon>Hexapoda</taxon>
        <taxon>Insecta</taxon>
        <taxon>Pterygota</taxon>
        <taxon>Neoptera</taxon>
        <taxon>Endopterygota</taxon>
        <taxon>Hymenoptera</taxon>
        <taxon>Apocrita</taxon>
        <taxon>Aculeata</taxon>
        <taxon>Formicoidea</taxon>
        <taxon>Formicidae</taxon>
        <taxon>Myrmicinae</taxon>
        <taxon>Acromyrmex</taxon>
    </lineage>
</organism>
<protein>
    <submittedName>
        <fullName evidence="1">Uncharacterized protein</fullName>
    </submittedName>
</protein>
<dbReference type="STRING" id="103372.F4WSA2"/>
<dbReference type="InterPro" id="IPR039267">
    <property type="entry name" value="Lsm11"/>
</dbReference>
<dbReference type="EMBL" id="GL888307">
    <property type="protein sequence ID" value="EGI62938.1"/>
    <property type="molecule type" value="Genomic_DNA"/>
</dbReference>
<dbReference type="PANTHER" id="PTHR21415:SF1">
    <property type="entry name" value="U7 SNRNA-ASSOCIATED SM-LIKE PROTEIN LSM11"/>
    <property type="match status" value="1"/>
</dbReference>
<dbReference type="InParanoid" id="F4WSA2"/>
<evidence type="ECO:0000313" key="1">
    <source>
        <dbReference type="EMBL" id="EGI62938.1"/>
    </source>
</evidence>
<accession>F4WSA2</accession>
<proteinExistence type="predicted"/>
<sequence>MADEGSDTSDESLDVRSEKFDPLKALYSSKVRLASSVPLYDNISKFESVLKGINVSTKNDKSAVPESTRERFLSHQVVNGVHLQNLKTAQRDRTSI</sequence>